<dbReference type="GO" id="GO:0016020">
    <property type="term" value="C:membrane"/>
    <property type="evidence" value="ECO:0007669"/>
    <property type="project" value="UniProtKB-SubCell"/>
</dbReference>
<feature type="transmembrane region" description="Helical" evidence="6">
    <location>
        <begin position="253"/>
        <end position="271"/>
    </location>
</feature>
<evidence type="ECO:0000256" key="6">
    <source>
        <dbReference type="SAM" id="Phobius"/>
    </source>
</evidence>
<dbReference type="PANTHER" id="PTHR39469:SF1">
    <property type="entry name" value="DUF4203 DOMAIN-CONTAINING PROTEIN"/>
    <property type="match status" value="1"/>
</dbReference>
<feature type="region of interest" description="Disordered" evidence="5">
    <location>
        <begin position="33"/>
        <end position="54"/>
    </location>
</feature>
<dbReference type="InterPro" id="IPR025256">
    <property type="entry name" value="TM7S3/TM198-like_dom"/>
</dbReference>
<reference evidence="9" key="1">
    <citation type="submission" date="2023-06" db="EMBL/GenBank/DDBJ databases">
        <title>Genome-scale phylogeny and comparative genomics of the fungal order Sordariales.</title>
        <authorList>
            <consortium name="Lawrence Berkeley National Laboratory"/>
            <person name="Hensen N."/>
            <person name="Bonometti L."/>
            <person name="Westerberg I."/>
            <person name="Brannstrom I.O."/>
            <person name="Guillou S."/>
            <person name="Cros-Aarteil S."/>
            <person name="Calhoun S."/>
            <person name="Haridas S."/>
            <person name="Kuo A."/>
            <person name="Mondo S."/>
            <person name="Pangilinan J."/>
            <person name="Riley R."/>
            <person name="Labutti K."/>
            <person name="Andreopoulos B."/>
            <person name="Lipzen A."/>
            <person name="Chen C."/>
            <person name="Yanf M."/>
            <person name="Daum C."/>
            <person name="Ng V."/>
            <person name="Clum A."/>
            <person name="Steindorff A."/>
            <person name="Ohm R."/>
            <person name="Martin F."/>
            <person name="Silar P."/>
            <person name="Natvig D."/>
            <person name="Lalanne C."/>
            <person name="Gautier V."/>
            <person name="Ament-Velasquez S.L."/>
            <person name="Kruys A."/>
            <person name="Hutchinson M.I."/>
            <person name="Powell A.J."/>
            <person name="Barry K."/>
            <person name="Miller A.N."/>
            <person name="Grigoriev I.V."/>
            <person name="Debuchy R."/>
            <person name="Gladieux P."/>
            <person name="Thoren M.H."/>
            <person name="Johannesson H."/>
        </authorList>
    </citation>
    <scope>NUCLEOTIDE SEQUENCE</scope>
    <source>
        <strain evidence="9">SMH2532-1</strain>
    </source>
</reference>
<evidence type="ECO:0000313" key="9">
    <source>
        <dbReference type="EMBL" id="KAK0646389.1"/>
    </source>
</evidence>
<feature type="compositionally biased region" description="Polar residues" evidence="5">
    <location>
        <begin position="1002"/>
        <end position="1018"/>
    </location>
</feature>
<organism evidence="9 10">
    <name type="scientific">Cercophora newfieldiana</name>
    <dbReference type="NCBI Taxonomy" id="92897"/>
    <lineage>
        <taxon>Eukaryota</taxon>
        <taxon>Fungi</taxon>
        <taxon>Dikarya</taxon>
        <taxon>Ascomycota</taxon>
        <taxon>Pezizomycotina</taxon>
        <taxon>Sordariomycetes</taxon>
        <taxon>Sordariomycetidae</taxon>
        <taxon>Sordariales</taxon>
        <taxon>Lasiosphaeriaceae</taxon>
        <taxon>Cercophora</taxon>
    </lineage>
</organism>
<feature type="region of interest" description="Disordered" evidence="5">
    <location>
        <begin position="478"/>
        <end position="606"/>
    </location>
</feature>
<evidence type="ECO:0000256" key="3">
    <source>
        <dbReference type="ARBA" id="ARBA00022989"/>
    </source>
</evidence>
<gene>
    <name evidence="9" type="ORF">B0T16DRAFT_352709</name>
</gene>
<feature type="transmembrane region" description="Helical" evidence="6">
    <location>
        <begin position="227"/>
        <end position="246"/>
    </location>
</feature>
<dbReference type="EMBL" id="JAULSV010000004">
    <property type="protein sequence ID" value="KAK0646389.1"/>
    <property type="molecule type" value="Genomic_DNA"/>
</dbReference>
<dbReference type="PANTHER" id="PTHR39469">
    <property type="entry name" value="CHROMOSOME 1, WHOLE GENOME SHOTGUN SEQUENCE"/>
    <property type="match status" value="1"/>
</dbReference>
<feature type="transmembrane region" description="Helical" evidence="6">
    <location>
        <begin position="145"/>
        <end position="166"/>
    </location>
</feature>
<evidence type="ECO:0000259" key="8">
    <source>
        <dbReference type="Pfam" id="PF13886"/>
    </source>
</evidence>
<feature type="compositionally biased region" description="Low complexity" evidence="5">
    <location>
        <begin position="36"/>
        <end position="45"/>
    </location>
</feature>
<keyword evidence="10" id="KW-1185">Reference proteome</keyword>
<feature type="compositionally biased region" description="Basic and acidic residues" evidence="5">
    <location>
        <begin position="528"/>
        <end position="537"/>
    </location>
</feature>
<evidence type="ECO:0000256" key="1">
    <source>
        <dbReference type="ARBA" id="ARBA00004141"/>
    </source>
</evidence>
<keyword evidence="7" id="KW-0732">Signal</keyword>
<feature type="region of interest" description="Disordered" evidence="5">
    <location>
        <begin position="704"/>
        <end position="731"/>
    </location>
</feature>
<evidence type="ECO:0000256" key="2">
    <source>
        <dbReference type="ARBA" id="ARBA00022692"/>
    </source>
</evidence>
<dbReference type="Pfam" id="PF13886">
    <property type="entry name" value="TM7S3_TM198"/>
    <property type="match status" value="1"/>
</dbReference>
<feature type="signal peptide" evidence="7">
    <location>
        <begin position="1"/>
        <end position="26"/>
    </location>
</feature>
<feature type="compositionally biased region" description="Polar residues" evidence="5">
    <location>
        <begin position="415"/>
        <end position="427"/>
    </location>
</feature>
<feature type="region of interest" description="Disordered" evidence="5">
    <location>
        <begin position="372"/>
        <end position="437"/>
    </location>
</feature>
<feature type="compositionally biased region" description="Acidic residues" evidence="5">
    <location>
        <begin position="543"/>
        <end position="552"/>
    </location>
</feature>
<feature type="compositionally biased region" description="Polar residues" evidence="5">
    <location>
        <begin position="498"/>
        <end position="517"/>
    </location>
</feature>
<feature type="transmembrane region" description="Helical" evidence="6">
    <location>
        <begin position="172"/>
        <end position="195"/>
    </location>
</feature>
<feature type="region of interest" description="Disordered" evidence="5">
    <location>
        <begin position="1002"/>
        <end position="1039"/>
    </location>
</feature>
<name>A0AA39Y628_9PEZI</name>
<accession>A0AA39Y628</accession>
<sequence length="1152" mass="121977">MRVLQSSGVGFLLRLCLFSNIVLATALVPLRRQDTDSPTTNTRDPTPTPGEGETVASLVATGTQSSGTASSTDVSSVTHSSTSSFFPSPTSNSDLNSTLLSHSVPDGELPLQPQITPGWAVAGVILLGTGIVYALVGIKAKWLHTFFSTAFLTSLGTTVLIVYVIIPPVGNPIQGAYVVAAVCTGAILGGLAIVFKEITECLGCLLGGFCLSMWLLALQPGGLIPTTGGKVGFIAAFTLAGFCLYFTKWTRTYGLIVCISFSGATVAVLGIDCFSRAGLKEFWAYLWALNDNLFPLGAVTYPLTRGIRVELAVTILIFLAGIVSQLKLWRIIKERRDKKNAEIAEGERNLRVEEENVGRQVEEMTSRERREWERVYGDSSTSQLADSDDSGVGDMGMGSEKRRVRSSKSVSASVTITTRAQSPTGTEQLDAARADSPVGRAATPLSLAKALAAAEAAMSKEKGDSRVVVRIAEDDIADGSGGGVETPVEGDRDGDTIGTPSAMSTSRRGSQPLSSQVLPVVPLPFKIPEARDDEERSSVATFADEDEDEDEEERPRAPVRVSQNRAEGLARRLSSGPAKLLRNLSQRSARSKTAEQQQVASASESREVLVEAVRYTREDTDSVLANMDDLSSPGGGTSSIRDSVAFSKIELDLELSSGGGETQSLPLGHTTDSSGGVPVKTSLPSLVLPGAIELEDLDLSRQVQVASTGEEAEDITSAKEGGSGSGRRKSTASVDSVAASLTRGNLPAALSRVALSYRTNEWAKHLSVAEIPEPDSPQLPEHERSLALGSPVPSEEPAPVDVVELQQTAENAAPPLAAPRTASAMSNYALQQAAVSRSSSRGSLSGYPDALTPEPPQIQLRNRTAVPYRSMSGTLKVRTSALFAQPIAEEGDGDSTSTSNPLAMARPMSASPTPQELSAAAAATTPYSSPHTLIGMRETILRNKASYSYLIPPSAADILPTIPSSGPPSDAGSLHNYPGAIASIDLDDLPLSQRRAMIRQNSTATFTTKPSRSSLRSLTNPNPAPTPTAETTGFDSHQPLRSSIAPSEAIRQAQLANFRSSVVADLRPTSGLVAHAVNVGGPAFGGQPQLAGSPSMASLRSAYGDVLLAQRAKEAEERREREMEERMRSGVMMEAHRDALRKMQSRVNMKDL</sequence>
<comment type="subcellular location">
    <subcellularLocation>
        <location evidence="1">Membrane</location>
        <topology evidence="1">Multi-pass membrane protein</topology>
    </subcellularLocation>
</comment>
<feature type="chain" id="PRO_5041209574" description="TM7S3/TM198-like domain-containing protein" evidence="7">
    <location>
        <begin position="27"/>
        <end position="1152"/>
    </location>
</feature>
<feature type="domain" description="TM7S3/TM198-like" evidence="8">
    <location>
        <begin position="123"/>
        <end position="326"/>
    </location>
</feature>
<feature type="compositionally biased region" description="Polar residues" evidence="5">
    <location>
        <begin position="594"/>
        <end position="603"/>
    </location>
</feature>
<evidence type="ECO:0000256" key="4">
    <source>
        <dbReference type="ARBA" id="ARBA00023136"/>
    </source>
</evidence>
<protein>
    <recommendedName>
        <fullName evidence="8">TM7S3/TM198-like domain-containing protein</fullName>
    </recommendedName>
</protein>
<feature type="compositionally biased region" description="Polar residues" evidence="5">
    <location>
        <begin position="662"/>
        <end position="674"/>
    </location>
</feature>
<feature type="region of interest" description="Disordered" evidence="5">
    <location>
        <begin position="657"/>
        <end position="678"/>
    </location>
</feature>
<keyword evidence="4 6" id="KW-0472">Membrane</keyword>
<feature type="transmembrane region" description="Helical" evidence="6">
    <location>
        <begin position="202"/>
        <end position="221"/>
    </location>
</feature>
<dbReference type="Proteomes" id="UP001174936">
    <property type="component" value="Unassembled WGS sequence"/>
</dbReference>
<dbReference type="AlphaFoldDB" id="A0AA39Y628"/>
<keyword evidence="2 6" id="KW-0812">Transmembrane</keyword>
<feature type="region of interest" description="Disordered" evidence="5">
    <location>
        <begin position="887"/>
        <end position="912"/>
    </location>
</feature>
<keyword evidence="3 6" id="KW-1133">Transmembrane helix</keyword>
<proteinExistence type="predicted"/>
<feature type="region of interest" description="Disordered" evidence="5">
    <location>
        <begin position="772"/>
        <end position="799"/>
    </location>
</feature>
<evidence type="ECO:0000256" key="5">
    <source>
        <dbReference type="SAM" id="MobiDB-lite"/>
    </source>
</evidence>
<evidence type="ECO:0000256" key="7">
    <source>
        <dbReference type="SAM" id="SignalP"/>
    </source>
</evidence>
<evidence type="ECO:0000313" key="10">
    <source>
        <dbReference type="Proteomes" id="UP001174936"/>
    </source>
</evidence>
<comment type="caution">
    <text evidence="9">The sequence shown here is derived from an EMBL/GenBank/DDBJ whole genome shotgun (WGS) entry which is preliminary data.</text>
</comment>
<feature type="transmembrane region" description="Helical" evidence="6">
    <location>
        <begin position="119"/>
        <end position="138"/>
    </location>
</feature>